<dbReference type="GO" id="GO:0016491">
    <property type="term" value="F:oxidoreductase activity"/>
    <property type="evidence" value="ECO:0007669"/>
    <property type="project" value="UniProtKB-KW"/>
</dbReference>
<sequence>MHQPKTILITGASRGIGRATAFALAKPSVRLVLAARSRDLLAVTASGVAASGAEVSDMACDVTQEGDVRALMAHAAYNGGIDVVIHSVGSALVKPFEQISLAEWDEQLRVQVTSLFLICKYAAPHLHQGSLLLNVASVAARQAFPGWAAYSAAKHATMGLLGAVREELRPRGIRVTSLLPAATDTSLWDSVPGEWNRANMLQPEEVAATIASLVHTPP</sequence>
<proteinExistence type="inferred from homology"/>
<protein>
    <submittedName>
        <fullName evidence="4">SDR family NAD(P)-dependent oxidoreductase</fullName>
    </submittedName>
</protein>
<dbReference type="Gene3D" id="3.40.50.720">
    <property type="entry name" value="NAD(P)-binding Rossmann-like Domain"/>
    <property type="match status" value="1"/>
</dbReference>
<dbReference type="EMBL" id="RSAS01000225">
    <property type="protein sequence ID" value="RRR74956.1"/>
    <property type="molecule type" value="Genomic_DNA"/>
</dbReference>
<feature type="non-terminal residue" evidence="4">
    <location>
        <position position="218"/>
    </location>
</feature>
<comment type="caution">
    <text evidence="4">The sequence shown here is derived from an EMBL/GenBank/DDBJ whole genome shotgun (WGS) entry which is preliminary data.</text>
</comment>
<evidence type="ECO:0000256" key="2">
    <source>
        <dbReference type="ARBA" id="ARBA00023002"/>
    </source>
</evidence>
<comment type="similarity">
    <text evidence="1">Belongs to the short-chain dehydrogenases/reductases (SDR) family.</text>
</comment>
<dbReference type="SMART" id="SM00822">
    <property type="entry name" value="PKS_KR"/>
    <property type="match status" value="1"/>
</dbReference>
<gene>
    <name evidence="4" type="ORF">EI684_05855</name>
</gene>
<dbReference type="SUPFAM" id="SSF51735">
    <property type="entry name" value="NAD(P)-binding Rossmann-fold domains"/>
    <property type="match status" value="1"/>
</dbReference>
<dbReference type="Pfam" id="PF00106">
    <property type="entry name" value="adh_short"/>
    <property type="match status" value="1"/>
</dbReference>
<dbReference type="AlphaFoldDB" id="A0A426U4V6"/>
<dbReference type="PRINTS" id="PR00081">
    <property type="entry name" value="GDHRDH"/>
</dbReference>
<organism evidence="4 5">
    <name type="scientific">Candidatus Viridilinea halotolerans</name>
    <dbReference type="NCBI Taxonomy" id="2491704"/>
    <lineage>
        <taxon>Bacteria</taxon>
        <taxon>Bacillati</taxon>
        <taxon>Chloroflexota</taxon>
        <taxon>Chloroflexia</taxon>
        <taxon>Chloroflexales</taxon>
        <taxon>Chloroflexineae</taxon>
        <taxon>Oscillochloridaceae</taxon>
        <taxon>Candidatus Viridilinea</taxon>
    </lineage>
</organism>
<reference evidence="4 5" key="1">
    <citation type="submission" date="2018-12" db="EMBL/GenBank/DDBJ databases">
        <title>Genome Sequence of Candidatus Viridilinea halotolerans isolated from saline sulfide-rich spring.</title>
        <authorList>
            <person name="Grouzdev D.S."/>
            <person name="Burganskaya E.I."/>
            <person name="Krutkina M.S."/>
            <person name="Sukhacheva M.V."/>
            <person name="Gorlenko V.M."/>
        </authorList>
    </citation>
    <scope>NUCLEOTIDE SEQUENCE [LARGE SCALE GENOMIC DNA]</scope>
    <source>
        <strain evidence="4">Chok-6</strain>
    </source>
</reference>
<name>A0A426U4V6_9CHLR</name>
<feature type="domain" description="Ketoreductase" evidence="3">
    <location>
        <begin position="5"/>
        <end position="191"/>
    </location>
</feature>
<keyword evidence="2" id="KW-0560">Oxidoreductase</keyword>
<dbReference type="InterPro" id="IPR002347">
    <property type="entry name" value="SDR_fam"/>
</dbReference>
<dbReference type="PANTHER" id="PTHR43669">
    <property type="entry name" value="5-KETO-D-GLUCONATE 5-REDUCTASE"/>
    <property type="match status" value="1"/>
</dbReference>
<evidence type="ECO:0000313" key="5">
    <source>
        <dbReference type="Proteomes" id="UP000280307"/>
    </source>
</evidence>
<dbReference type="Proteomes" id="UP000280307">
    <property type="component" value="Unassembled WGS sequence"/>
</dbReference>
<accession>A0A426U4V6</accession>
<dbReference type="PROSITE" id="PS00061">
    <property type="entry name" value="ADH_SHORT"/>
    <property type="match status" value="1"/>
</dbReference>
<evidence type="ECO:0000313" key="4">
    <source>
        <dbReference type="EMBL" id="RRR74956.1"/>
    </source>
</evidence>
<dbReference type="InterPro" id="IPR036291">
    <property type="entry name" value="NAD(P)-bd_dom_sf"/>
</dbReference>
<dbReference type="PANTHER" id="PTHR43669:SF3">
    <property type="entry name" value="ALCOHOL DEHYDROGENASE, PUTATIVE (AFU_ORTHOLOGUE AFUA_3G03445)-RELATED"/>
    <property type="match status" value="1"/>
</dbReference>
<evidence type="ECO:0000256" key="1">
    <source>
        <dbReference type="ARBA" id="ARBA00006484"/>
    </source>
</evidence>
<evidence type="ECO:0000259" key="3">
    <source>
        <dbReference type="SMART" id="SM00822"/>
    </source>
</evidence>
<dbReference type="CDD" id="cd05233">
    <property type="entry name" value="SDR_c"/>
    <property type="match status" value="1"/>
</dbReference>
<dbReference type="InterPro" id="IPR057326">
    <property type="entry name" value="KR_dom"/>
</dbReference>
<dbReference type="InterPro" id="IPR020904">
    <property type="entry name" value="Sc_DH/Rdtase_CS"/>
</dbReference>